<organism evidence="1 2">
    <name type="scientific">Diphasiastrum complanatum</name>
    <name type="common">Issler's clubmoss</name>
    <name type="synonym">Lycopodium complanatum</name>
    <dbReference type="NCBI Taxonomy" id="34168"/>
    <lineage>
        <taxon>Eukaryota</taxon>
        <taxon>Viridiplantae</taxon>
        <taxon>Streptophyta</taxon>
        <taxon>Embryophyta</taxon>
        <taxon>Tracheophyta</taxon>
        <taxon>Lycopodiopsida</taxon>
        <taxon>Lycopodiales</taxon>
        <taxon>Lycopodiaceae</taxon>
        <taxon>Lycopodioideae</taxon>
        <taxon>Diphasiastrum</taxon>
    </lineage>
</organism>
<proteinExistence type="predicted"/>
<protein>
    <submittedName>
        <fullName evidence="1">Uncharacterized protein</fullName>
    </submittedName>
</protein>
<sequence length="379" mass="42115">MAKDISYYEILEVKADATAAEIKKAYYLKARKVHPDKNPDDPEAAKNFQVLGEAYQVLSDPAQRDAYDRYGKAGVSTETMLDPAAVFGMLFGSELFEDYVGQLAMASMASIEASMDSQQLDSTLLQEKLKAIQKDREEKLTQQLKDKLRLYVEGDKAEFTLWAVAEANRLSNAAFGEAILHTIGYIYVRQAAKELGKISFMGVPFLAEWVRDKGHYIKSQVTAASGAISLLQMQEDMKKHLAASGETDVSEVEKYLQSKQQIMIDSLWKLNVADIEGTLSHVCYGVLNDNTVGKEILTARAKGLKKLGSILQGSKSRYQRDRSLRHDNSSKFGRIGRNMRSPKSSPPGSVPFTSGDFTELIGLAVVFLHPACDFTFLRL</sequence>
<dbReference type="EMBL" id="CM055111">
    <property type="protein sequence ID" value="KAJ7519156.1"/>
    <property type="molecule type" value="Genomic_DNA"/>
</dbReference>
<evidence type="ECO:0000313" key="2">
    <source>
        <dbReference type="Proteomes" id="UP001162992"/>
    </source>
</evidence>
<gene>
    <name evidence="1" type="ORF">O6H91_20G025300</name>
</gene>
<dbReference type="Proteomes" id="UP001162992">
    <property type="component" value="Chromosome 20"/>
</dbReference>
<keyword evidence="2" id="KW-1185">Reference proteome</keyword>
<accession>A0ACC2ANU2</accession>
<comment type="caution">
    <text evidence="1">The sequence shown here is derived from an EMBL/GenBank/DDBJ whole genome shotgun (WGS) entry which is preliminary data.</text>
</comment>
<reference evidence="2" key="1">
    <citation type="journal article" date="2024" name="Proc. Natl. Acad. Sci. U.S.A.">
        <title>Extraordinary preservation of gene collinearity over three hundred million years revealed in homosporous lycophytes.</title>
        <authorList>
            <person name="Li C."/>
            <person name="Wickell D."/>
            <person name="Kuo L.Y."/>
            <person name="Chen X."/>
            <person name="Nie B."/>
            <person name="Liao X."/>
            <person name="Peng D."/>
            <person name="Ji J."/>
            <person name="Jenkins J."/>
            <person name="Williams M."/>
            <person name="Shu S."/>
            <person name="Plott C."/>
            <person name="Barry K."/>
            <person name="Rajasekar S."/>
            <person name="Grimwood J."/>
            <person name="Han X."/>
            <person name="Sun S."/>
            <person name="Hou Z."/>
            <person name="He W."/>
            <person name="Dai G."/>
            <person name="Sun C."/>
            <person name="Schmutz J."/>
            <person name="Leebens-Mack J.H."/>
            <person name="Li F.W."/>
            <person name="Wang L."/>
        </authorList>
    </citation>
    <scope>NUCLEOTIDE SEQUENCE [LARGE SCALE GENOMIC DNA]</scope>
    <source>
        <strain evidence="2">cv. PW_Plant_1</strain>
    </source>
</reference>
<evidence type="ECO:0000313" key="1">
    <source>
        <dbReference type="EMBL" id="KAJ7519156.1"/>
    </source>
</evidence>
<name>A0ACC2ANU2_DIPCM</name>